<dbReference type="AlphaFoldDB" id="A0AAW5LAY1"/>
<protein>
    <submittedName>
        <fullName evidence="2">Uncharacterized protein</fullName>
    </submittedName>
</protein>
<evidence type="ECO:0000313" key="3">
    <source>
        <dbReference type="Proteomes" id="UP001206350"/>
    </source>
</evidence>
<evidence type="ECO:0000313" key="2">
    <source>
        <dbReference type="EMBL" id="MCQ9120952.1"/>
    </source>
</evidence>
<dbReference type="RefSeq" id="WP_077664412.1">
    <property type="nucleotide sequence ID" value="NZ_JALJCU010000008.1"/>
</dbReference>
<keyword evidence="3" id="KW-1185">Reference proteome</keyword>
<feature type="compositionally biased region" description="Polar residues" evidence="1">
    <location>
        <begin position="15"/>
        <end position="26"/>
    </location>
</feature>
<accession>A0AAW5LAY1</accession>
<name>A0AAW5LAY1_9PAST</name>
<reference evidence="2 3" key="1">
    <citation type="journal article" date="2022" name="Microbiol. Spectr.">
        <title>Microbiota of the Pregnant Mouse: Characterization of the Bacterial Communities in the Oral Cavity, Lung, Intestine, and Vagina through Culture and DNA Sequencing.</title>
        <authorList>
            <person name="Greenberg J.M."/>
            <person name="Romero R."/>
            <person name="Winters A.D."/>
            <person name="Galaz J."/>
            <person name="Garcia-Flores V."/>
            <person name="Arenas-Hernandez M."/>
            <person name="Panzer J."/>
            <person name="Shaffer Z."/>
            <person name="Kracht D.J."/>
            <person name="Gomez-Lopez N."/>
            <person name="Theis K.R."/>
        </authorList>
    </citation>
    <scope>NUCLEOTIDE SEQUENCE [LARGE SCALE GENOMIC DNA]</scope>
    <source>
        <strain evidence="2 3">MAC-C1-H1</strain>
    </source>
</reference>
<organism evidence="2 3">
    <name type="scientific">Rodentibacter pneumotropicus</name>
    <dbReference type="NCBI Taxonomy" id="758"/>
    <lineage>
        <taxon>Bacteria</taxon>
        <taxon>Pseudomonadati</taxon>
        <taxon>Pseudomonadota</taxon>
        <taxon>Gammaproteobacteria</taxon>
        <taxon>Pasteurellales</taxon>
        <taxon>Pasteurellaceae</taxon>
        <taxon>Rodentibacter</taxon>
    </lineage>
</organism>
<evidence type="ECO:0000256" key="1">
    <source>
        <dbReference type="SAM" id="MobiDB-lite"/>
    </source>
</evidence>
<comment type="caution">
    <text evidence="2">The sequence shown here is derived from an EMBL/GenBank/DDBJ whole genome shotgun (WGS) entry which is preliminary data.</text>
</comment>
<sequence>MTQKTTFRSEINGIQFDSDNGTTNHLLHNPAKTQFVKAEKGAKVKAGGKAKVTVPEDDNETEI</sequence>
<gene>
    <name evidence="2" type="ORF">MUU45_000770</name>
</gene>
<proteinExistence type="predicted"/>
<dbReference type="Proteomes" id="UP001206350">
    <property type="component" value="Unassembled WGS sequence"/>
</dbReference>
<feature type="region of interest" description="Disordered" evidence="1">
    <location>
        <begin position="1"/>
        <end position="27"/>
    </location>
</feature>
<dbReference type="EMBL" id="JALJCU010000008">
    <property type="protein sequence ID" value="MCQ9120952.1"/>
    <property type="molecule type" value="Genomic_DNA"/>
</dbReference>